<organism evidence="1 2">
    <name type="scientific">Giesbergeria sinuosa</name>
    <dbReference type="NCBI Taxonomy" id="80883"/>
    <lineage>
        <taxon>Bacteria</taxon>
        <taxon>Pseudomonadati</taxon>
        <taxon>Pseudomonadota</taxon>
        <taxon>Betaproteobacteria</taxon>
        <taxon>Burkholderiales</taxon>
        <taxon>Comamonadaceae</taxon>
        <taxon>Giesbergeria</taxon>
    </lineage>
</organism>
<protein>
    <recommendedName>
        <fullName evidence="3">Lipoprotein</fullName>
    </recommendedName>
</protein>
<dbReference type="PROSITE" id="PS51257">
    <property type="entry name" value="PROKAR_LIPOPROTEIN"/>
    <property type="match status" value="1"/>
</dbReference>
<name>A0ABV9QD76_9BURK</name>
<keyword evidence="2" id="KW-1185">Reference proteome</keyword>
<evidence type="ECO:0000313" key="1">
    <source>
        <dbReference type="EMBL" id="MFC4788743.1"/>
    </source>
</evidence>
<sequence length="71" mass="7984">MRWRSLALVAVTVLGGLGGCASEQWYGAGQLWQRQECNKMPDAQQRNRCMAGTSTSYDQYQRQRQATEGAK</sequence>
<gene>
    <name evidence="1" type="ORF">ACFO6X_07065</name>
</gene>
<evidence type="ECO:0008006" key="3">
    <source>
        <dbReference type="Google" id="ProtNLM"/>
    </source>
</evidence>
<reference evidence="2" key="1">
    <citation type="journal article" date="2019" name="Int. J. Syst. Evol. Microbiol.">
        <title>The Global Catalogue of Microorganisms (GCM) 10K type strain sequencing project: providing services to taxonomists for standard genome sequencing and annotation.</title>
        <authorList>
            <consortium name="The Broad Institute Genomics Platform"/>
            <consortium name="The Broad Institute Genome Sequencing Center for Infectious Disease"/>
            <person name="Wu L."/>
            <person name="Ma J."/>
        </authorList>
    </citation>
    <scope>NUCLEOTIDE SEQUENCE [LARGE SCALE GENOMIC DNA]</scope>
    <source>
        <strain evidence="2">CCUG 49452</strain>
    </source>
</reference>
<accession>A0ABV9QD76</accession>
<dbReference type="RefSeq" id="WP_382431460.1">
    <property type="nucleotide sequence ID" value="NZ_JBHSHJ010000004.1"/>
</dbReference>
<dbReference type="Proteomes" id="UP001596001">
    <property type="component" value="Unassembled WGS sequence"/>
</dbReference>
<proteinExistence type="predicted"/>
<evidence type="ECO:0000313" key="2">
    <source>
        <dbReference type="Proteomes" id="UP001596001"/>
    </source>
</evidence>
<dbReference type="EMBL" id="JBHSHJ010000004">
    <property type="protein sequence ID" value="MFC4788743.1"/>
    <property type="molecule type" value="Genomic_DNA"/>
</dbReference>
<comment type="caution">
    <text evidence="1">The sequence shown here is derived from an EMBL/GenBank/DDBJ whole genome shotgun (WGS) entry which is preliminary data.</text>
</comment>